<dbReference type="HOGENOM" id="CLU_296171_0_0_1"/>
<evidence type="ECO:0000313" key="3">
    <source>
        <dbReference type="Proteomes" id="UP000030746"/>
    </source>
</evidence>
<feature type="region of interest" description="Disordered" evidence="1">
    <location>
        <begin position="1"/>
        <end position="82"/>
    </location>
</feature>
<feature type="region of interest" description="Disordered" evidence="1">
    <location>
        <begin position="843"/>
        <end position="882"/>
    </location>
</feature>
<organism evidence="2 3">
    <name type="scientific">Lottia gigantea</name>
    <name type="common">Giant owl limpet</name>
    <dbReference type="NCBI Taxonomy" id="225164"/>
    <lineage>
        <taxon>Eukaryota</taxon>
        <taxon>Metazoa</taxon>
        <taxon>Spiralia</taxon>
        <taxon>Lophotrochozoa</taxon>
        <taxon>Mollusca</taxon>
        <taxon>Gastropoda</taxon>
        <taxon>Patellogastropoda</taxon>
        <taxon>Lottioidea</taxon>
        <taxon>Lottiidae</taxon>
        <taxon>Lottia</taxon>
    </lineage>
</organism>
<evidence type="ECO:0000313" key="2">
    <source>
        <dbReference type="EMBL" id="ESO96085.1"/>
    </source>
</evidence>
<dbReference type="GeneID" id="20248727"/>
<accession>V4AMT7</accession>
<dbReference type="Proteomes" id="UP000030746">
    <property type="component" value="Unassembled WGS sequence"/>
</dbReference>
<dbReference type="EMBL" id="KB201549">
    <property type="protein sequence ID" value="ESO96085.1"/>
    <property type="molecule type" value="Genomic_DNA"/>
</dbReference>
<protein>
    <recommendedName>
        <fullName evidence="4">DRBM domain-containing protein</fullName>
    </recommendedName>
</protein>
<gene>
    <name evidence="2" type="ORF">LOTGIDRAFT_231828</name>
</gene>
<dbReference type="RefSeq" id="XP_009053201.1">
    <property type="nucleotide sequence ID" value="XM_009054953.1"/>
</dbReference>
<dbReference type="KEGG" id="lgi:LOTGIDRAFT_231828"/>
<reference evidence="2 3" key="1">
    <citation type="journal article" date="2013" name="Nature">
        <title>Insights into bilaterian evolution from three spiralian genomes.</title>
        <authorList>
            <person name="Simakov O."/>
            <person name="Marletaz F."/>
            <person name="Cho S.J."/>
            <person name="Edsinger-Gonzales E."/>
            <person name="Havlak P."/>
            <person name="Hellsten U."/>
            <person name="Kuo D.H."/>
            <person name="Larsson T."/>
            <person name="Lv J."/>
            <person name="Arendt D."/>
            <person name="Savage R."/>
            <person name="Osoegawa K."/>
            <person name="de Jong P."/>
            <person name="Grimwood J."/>
            <person name="Chapman J.A."/>
            <person name="Shapiro H."/>
            <person name="Aerts A."/>
            <person name="Otillar R.P."/>
            <person name="Terry A.Y."/>
            <person name="Boore J.L."/>
            <person name="Grigoriev I.V."/>
            <person name="Lindberg D.R."/>
            <person name="Seaver E.C."/>
            <person name="Weisblat D.A."/>
            <person name="Putnam N.H."/>
            <person name="Rokhsar D.S."/>
        </authorList>
    </citation>
    <scope>NUCLEOTIDE SEQUENCE [LARGE SCALE GENOMIC DNA]</scope>
</reference>
<evidence type="ECO:0000256" key="1">
    <source>
        <dbReference type="SAM" id="MobiDB-lite"/>
    </source>
</evidence>
<proteinExistence type="predicted"/>
<feature type="compositionally biased region" description="Gly residues" evidence="1">
    <location>
        <begin position="46"/>
        <end position="73"/>
    </location>
</feature>
<evidence type="ECO:0008006" key="4">
    <source>
        <dbReference type="Google" id="ProtNLM"/>
    </source>
</evidence>
<dbReference type="CTD" id="20248727"/>
<feature type="compositionally biased region" description="Polar residues" evidence="1">
    <location>
        <begin position="843"/>
        <end position="858"/>
    </location>
</feature>
<keyword evidence="3" id="KW-1185">Reference proteome</keyword>
<name>V4AMT7_LOTGI</name>
<dbReference type="OrthoDB" id="6065803at2759"/>
<sequence>MPHGQGSGFMRSRGNRRGRGQTRGGVVNRGRGEYQGQSRNYLQNGHQGGIQKQGGYLGRGGNQMRGGRGGNPIRGGQTRGRSYGMTRVGDSNNSFRFNLQNFMKVVKNNTTETNDIMLISNTLYGGNYGFKDRFECEPAQKKTNVQTFEGVLYFGDQFITRHVDVNKKRIKSGCYSKAVGILSTFTVDQILNLKDTGNGEPVIKQEADTSQVTKPVAESTIQLFNKLKDTLSSQLGLELHVISRLEQAGAMVKSPLLYVEGSAKDPEDKKPIFEGSLYFDDVHVAIARNINKKLTKLSCYEMAFDHLLKFDSHTLSQGLTEEQLSSIITGDVGILTKFYGENLDVHQLRLFMEELAKPENKPFSAHFDILALEELKTSPSLLFRKPPGKKTDQVICELYLCNILISSGQGATHLAAKRSAYEYAEMFFNMSTPESILRENRRLTSEDKKAPDVIEYCVVSVNTRAQSNILKLKSSTWTNFPDECQNLSVKDLVIMEQERWNTDRIRTQAFGILSLSCNTNGLLLEWDFERLSNNVFECVILIQGEKLATVRTAATNKNAAKSIAAAHILFNLYETCPVVEMLTCDPNPRVITLDEVKAEGERLKSSGLYVEDLQYKGKDQEDEVGGNPPLQTTKPIPDKYQVFAFKSIVNAFFLGGNLRDIQLEANFPHDIISFSKLLADKFIHYRNHEDFSTIHKNYHPKKLFELLMKENGSSGRYKLVPQNQVPTQSDLKIEMASSQRVLNAALQQKKVSELKKASSNQSNPQKRKMAPPANNFGPSSQKKQRGVQHNFGLKRPGFLQTKRGGIQSGGVQRPQQNFINQQQRVQQENFQSNQQYFQNQPTTFLPKSSLRSRGNSTPKRPGLQKTRDQPQRGRAGGIRPPAFLNHKKLLNDYLAKSEPNEIYGDETYDHQNSFVQQPHENYYDFTSDCPTLTPMRVTPVGSVTRGGSRGRGGVVRGQTILIQNRGPGYEEALYGEGYGYNKAFEGDYYNDSFTTGSGGIIQSFDYGHQSVSGFEEPMMY</sequence>
<feature type="compositionally biased region" description="Polar residues" evidence="1">
    <location>
        <begin position="35"/>
        <end position="45"/>
    </location>
</feature>
<feature type="region of interest" description="Disordered" evidence="1">
    <location>
        <begin position="752"/>
        <end position="787"/>
    </location>
</feature>
<dbReference type="OMA" id="NGLIMEW"/>
<dbReference type="AlphaFoldDB" id="V4AMT7"/>